<sequence length="92" mass="10762">MASKEGWLEEEDVDDDDDVCLGDDDAWEEEDVPAQPARCLFCREEKPSAEEIFSHCVLHHSFDIHQMSHDWSLDCFGYIKMINYIRAKILKI</sequence>
<dbReference type="SUPFAM" id="SSF57667">
    <property type="entry name" value="beta-beta-alpha zinc fingers"/>
    <property type="match status" value="1"/>
</dbReference>
<dbReference type="InterPro" id="IPR049482">
    <property type="entry name" value="ANM3-like_C2H2_Zf"/>
</dbReference>
<keyword evidence="8" id="KW-1185">Reference proteome</keyword>
<protein>
    <recommendedName>
        <fullName evidence="2">type I protein arginine methyltransferase</fullName>
        <ecNumber evidence="2">2.1.1.319</ecNumber>
    </recommendedName>
</protein>
<evidence type="ECO:0000256" key="1">
    <source>
        <dbReference type="ARBA" id="ARBA00004496"/>
    </source>
</evidence>
<keyword evidence="5" id="KW-0862">Zinc</keyword>
<evidence type="ECO:0000313" key="7">
    <source>
        <dbReference type="EMBL" id="WAR08233.1"/>
    </source>
</evidence>
<dbReference type="PANTHER" id="PTHR13267">
    <property type="entry name" value="ZINC FINGER PROTEIN 277"/>
    <property type="match status" value="1"/>
</dbReference>
<evidence type="ECO:0000256" key="2">
    <source>
        <dbReference type="ARBA" id="ARBA00011925"/>
    </source>
</evidence>
<evidence type="ECO:0000256" key="4">
    <source>
        <dbReference type="ARBA" id="ARBA00022723"/>
    </source>
</evidence>
<evidence type="ECO:0000313" key="8">
    <source>
        <dbReference type="Proteomes" id="UP001164746"/>
    </source>
</evidence>
<evidence type="ECO:0000259" key="6">
    <source>
        <dbReference type="Pfam" id="PF21137"/>
    </source>
</evidence>
<comment type="subcellular location">
    <subcellularLocation>
        <location evidence="1">Cytoplasm</location>
    </subcellularLocation>
</comment>
<dbReference type="Proteomes" id="UP001164746">
    <property type="component" value="Chromosome 6"/>
</dbReference>
<organism evidence="7 8">
    <name type="scientific">Mya arenaria</name>
    <name type="common">Soft-shell clam</name>
    <dbReference type="NCBI Taxonomy" id="6604"/>
    <lineage>
        <taxon>Eukaryota</taxon>
        <taxon>Metazoa</taxon>
        <taxon>Spiralia</taxon>
        <taxon>Lophotrochozoa</taxon>
        <taxon>Mollusca</taxon>
        <taxon>Bivalvia</taxon>
        <taxon>Autobranchia</taxon>
        <taxon>Heteroconchia</taxon>
        <taxon>Euheterodonta</taxon>
        <taxon>Imparidentia</taxon>
        <taxon>Neoheterodontei</taxon>
        <taxon>Myida</taxon>
        <taxon>Myoidea</taxon>
        <taxon>Myidae</taxon>
        <taxon>Mya</taxon>
    </lineage>
</organism>
<evidence type="ECO:0000256" key="3">
    <source>
        <dbReference type="ARBA" id="ARBA00022490"/>
    </source>
</evidence>
<dbReference type="InterPro" id="IPR036236">
    <property type="entry name" value="Znf_C2H2_sf"/>
</dbReference>
<dbReference type="InterPro" id="IPR040048">
    <property type="entry name" value="ZNF277"/>
</dbReference>
<name>A0ABY7EDZ6_MYAAR</name>
<evidence type="ECO:0000256" key="5">
    <source>
        <dbReference type="ARBA" id="ARBA00022833"/>
    </source>
</evidence>
<keyword evidence="3" id="KW-0963">Cytoplasm</keyword>
<dbReference type="Pfam" id="PF21137">
    <property type="entry name" value="ANM3_C2H2_Zf"/>
    <property type="match status" value="1"/>
</dbReference>
<accession>A0ABY7EDZ6</accession>
<dbReference type="EC" id="2.1.1.319" evidence="2"/>
<keyword evidence="4" id="KW-0479">Metal-binding</keyword>
<gene>
    <name evidence="7" type="ORF">MAR_018191</name>
</gene>
<feature type="domain" description="Protein arginine N-methyltransferase 3-like C2H2 zinc finger" evidence="6">
    <location>
        <begin position="69"/>
        <end position="88"/>
    </location>
</feature>
<dbReference type="EMBL" id="CP111017">
    <property type="protein sequence ID" value="WAR08233.1"/>
    <property type="molecule type" value="Genomic_DNA"/>
</dbReference>
<reference evidence="7" key="1">
    <citation type="submission" date="2022-11" db="EMBL/GenBank/DDBJ databases">
        <title>Centuries of genome instability and evolution in soft-shell clam transmissible cancer (bioRxiv).</title>
        <authorList>
            <person name="Hart S.F.M."/>
            <person name="Yonemitsu M.A."/>
            <person name="Giersch R.M."/>
            <person name="Beal B.F."/>
            <person name="Arriagada G."/>
            <person name="Davis B.W."/>
            <person name="Ostrander E.A."/>
            <person name="Goff S.P."/>
            <person name="Metzger M.J."/>
        </authorList>
    </citation>
    <scope>NUCLEOTIDE SEQUENCE</scope>
    <source>
        <strain evidence="7">MELC-2E11</strain>
        <tissue evidence="7">Siphon/mantle</tissue>
    </source>
</reference>
<dbReference type="PANTHER" id="PTHR13267:SF3">
    <property type="entry name" value="ZINC FINGER PROTEIN 277"/>
    <property type="match status" value="1"/>
</dbReference>
<proteinExistence type="predicted"/>